<evidence type="ECO:0000313" key="3">
    <source>
        <dbReference type="Proteomes" id="UP000503018"/>
    </source>
</evidence>
<gene>
    <name evidence="2" type="ORF">GV829_05630</name>
</gene>
<evidence type="ECO:0000256" key="1">
    <source>
        <dbReference type="SAM" id="Phobius"/>
    </source>
</evidence>
<dbReference type="AlphaFoldDB" id="A0A6M4ATE9"/>
<name>A0A6M4ATE9_9SPHN</name>
<organism evidence="2 3">
    <name type="scientific">Sphingomonas lacunae</name>
    <dbReference type="NCBI Taxonomy" id="2698828"/>
    <lineage>
        <taxon>Bacteria</taxon>
        <taxon>Pseudomonadati</taxon>
        <taxon>Pseudomonadota</taxon>
        <taxon>Alphaproteobacteria</taxon>
        <taxon>Sphingomonadales</taxon>
        <taxon>Sphingomonadaceae</taxon>
        <taxon>Sphingomonas</taxon>
    </lineage>
</organism>
<accession>A0A6M4ATE9</accession>
<protein>
    <submittedName>
        <fullName evidence="2">DUF4350 domain-containing protein</fullName>
    </submittedName>
</protein>
<proteinExistence type="predicted"/>
<dbReference type="KEGG" id="slan:GV829_05630"/>
<keyword evidence="3" id="KW-1185">Reference proteome</keyword>
<dbReference type="Proteomes" id="UP000503018">
    <property type="component" value="Chromosome"/>
</dbReference>
<reference evidence="2 3" key="1">
    <citation type="submission" date="2020-01" db="EMBL/GenBank/DDBJ databases">
        <title>Sphingomonas sp. strain CSW-10.</title>
        <authorList>
            <person name="Chen W.-M."/>
        </authorList>
    </citation>
    <scope>NUCLEOTIDE SEQUENCE [LARGE SCALE GENOMIC DNA]</scope>
    <source>
        <strain evidence="2 3">CSW-10</strain>
    </source>
</reference>
<keyword evidence="1" id="KW-0472">Membrane</keyword>
<feature type="transmembrane region" description="Helical" evidence="1">
    <location>
        <begin position="279"/>
        <end position="299"/>
    </location>
</feature>
<evidence type="ECO:0000313" key="2">
    <source>
        <dbReference type="EMBL" id="QJQ31996.1"/>
    </source>
</evidence>
<dbReference type="RefSeq" id="WP_169944741.1">
    <property type="nucleotide sequence ID" value="NZ_CP053015.1"/>
</dbReference>
<dbReference type="EMBL" id="CP053015">
    <property type="protein sequence ID" value="QJQ31996.1"/>
    <property type="molecule type" value="Genomic_DNA"/>
</dbReference>
<sequence>MSAQTSGGFNARIIAAVIIAGIVGFIGYWALTAFAPELGSGRDGAAHGLSSSAAGYSGVIALLKEVGEPVSIVRNAEAGAPKSGNTRFGGLLVLTPDPRTSPDAIVERLERVDGPVLIILPKHRVFPDILHRGWASRAGLVEAPESILKISNWGLDPKTDTRSFSGVNRMVSLWDEAPFRLVMNDEDLRSVSGKGVTPLLQIEGQTVLAELAGRKDLFVLADPDFVNNRALRDPAQATSAIALLRGIAGPGEPIAFDVVLNGYGANSNSLLRLAFVPPFLGLTLCLIIAALLALWQGFVRFGPPWREGRNVAFGKAGLVANSARLIVQARRITNFASRYGAMVRESAARRLHAPPGLTGTALDQWLDRFADRRGQRFSTLLARLETAGNPVEIVQCAAALGQWRKDVLRESD</sequence>
<keyword evidence="1" id="KW-0812">Transmembrane</keyword>
<feature type="transmembrane region" description="Helical" evidence="1">
    <location>
        <begin position="12"/>
        <end position="31"/>
    </location>
</feature>
<keyword evidence="1" id="KW-1133">Transmembrane helix</keyword>